<dbReference type="RefSeq" id="WP_186552960.1">
    <property type="nucleotide sequence ID" value="NZ_JABWRE020000001.1"/>
</dbReference>
<proteinExistence type="predicted"/>
<reference evidence="1" key="2">
    <citation type="submission" date="2020-07" db="EMBL/GenBank/DDBJ databases">
        <authorList>
            <person name="Lood C."/>
            <person name="Girard L."/>
        </authorList>
    </citation>
    <scope>NUCLEOTIDE SEQUENCE</scope>
    <source>
        <strain evidence="1">SWRI10</strain>
    </source>
</reference>
<name>A0A923FXP0_9PSED</name>
<reference evidence="1" key="1">
    <citation type="journal article" date="2020" name="Microorganisms">
        <title>Reliable Identification of Environmental Pseudomonas Isolates Using the rpoD Gene.</title>
        <authorList>
            <consortium name="The Broad Institute Genome Sequencing Platform"/>
            <person name="Girard L."/>
            <person name="Lood C."/>
            <person name="Rokni-Zadeh H."/>
            <person name="van Noort V."/>
            <person name="Lavigne R."/>
            <person name="De Mot R."/>
        </authorList>
    </citation>
    <scope>NUCLEOTIDE SEQUENCE</scope>
    <source>
        <strain evidence="1">SWRI10</strain>
    </source>
</reference>
<accession>A0A923FXP0</accession>
<dbReference type="AlphaFoldDB" id="A0A923FXP0"/>
<comment type="caution">
    <text evidence="1">The sequence shown here is derived from an EMBL/GenBank/DDBJ whole genome shotgun (WGS) entry which is preliminary data.</text>
</comment>
<dbReference type="Proteomes" id="UP000599879">
    <property type="component" value="Unassembled WGS sequence"/>
</dbReference>
<sequence length="102" mass="11571">MALYALLSLDYEERGPSRANFYAHLSRKGWSKMGDVDTVWKKSHTHSPASDGTVELEIKSMMSAAATEFKPKRIDYVAQIGNNPPIERAFVRKVSGYDYEKK</sequence>
<dbReference type="EMBL" id="JABWRE010000001">
    <property type="protein sequence ID" value="MBC3439368.1"/>
    <property type="molecule type" value="Genomic_DNA"/>
</dbReference>
<evidence type="ECO:0000313" key="1">
    <source>
        <dbReference type="EMBL" id="MBC3439368.1"/>
    </source>
</evidence>
<gene>
    <name evidence="1" type="ORF">HU737_01660</name>
    <name evidence="2" type="ORF">HU737_021840</name>
</gene>
<organism evidence="1">
    <name type="scientific">Pseudomonas urmiensis</name>
    <dbReference type="NCBI Taxonomy" id="2745493"/>
    <lineage>
        <taxon>Bacteria</taxon>
        <taxon>Pseudomonadati</taxon>
        <taxon>Pseudomonadota</taxon>
        <taxon>Gammaproteobacteria</taxon>
        <taxon>Pseudomonadales</taxon>
        <taxon>Pseudomonadaceae</taxon>
        <taxon>Pseudomonas</taxon>
    </lineage>
</organism>
<protein>
    <submittedName>
        <fullName evidence="1">Uncharacterized protein</fullName>
    </submittedName>
</protein>
<reference evidence="2" key="3">
    <citation type="submission" date="2021-06" db="EMBL/GenBank/DDBJ databases">
        <title>Updating the genus Pseudomonas: Description of 43 new species and partition of the Pseudomonas putida group.</title>
        <authorList>
            <person name="Girard L."/>
            <person name="Lood C."/>
            <person name="Vandamme P."/>
            <person name="Rokni-Zadeh H."/>
            <person name="Van Noort V."/>
            <person name="Hofte M."/>
            <person name="Lavigne R."/>
            <person name="De Mot R."/>
        </authorList>
    </citation>
    <scope>NUCLEOTIDE SEQUENCE</scope>
    <source>
        <strain evidence="2">SWRI10</strain>
    </source>
</reference>
<evidence type="ECO:0000313" key="2">
    <source>
        <dbReference type="EMBL" id="MBV4538601.1"/>
    </source>
</evidence>
<dbReference type="EMBL" id="JABWRE020000001">
    <property type="protein sequence ID" value="MBV4538601.1"/>
    <property type="molecule type" value="Genomic_DNA"/>
</dbReference>